<gene>
    <name evidence="2" type="ORF">L228DRAFT_237872</name>
</gene>
<protein>
    <submittedName>
        <fullName evidence="2">Uncharacterized protein</fullName>
    </submittedName>
</protein>
<accession>A0A165HCC9</accession>
<feature type="compositionally biased region" description="Basic and acidic residues" evidence="1">
    <location>
        <begin position="176"/>
        <end position="219"/>
    </location>
</feature>
<dbReference type="Pfam" id="PF20566">
    <property type="entry name" value="Eap1"/>
    <property type="match status" value="1"/>
</dbReference>
<dbReference type="OMA" id="PAEEWMG"/>
<dbReference type="GeneID" id="28896120"/>
<feature type="compositionally biased region" description="Pro residues" evidence="1">
    <location>
        <begin position="691"/>
        <end position="704"/>
    </location>
</feature>
<evidence type="ECO:0000313" key="3">
    <source>
        <dbReference type="Proteomes" id="UP000076632"/>
    </source>
</evidence>
<dbReference type="Proteomes" id="UP000076632">
    <property type="component" value="Unassembled WGS sequence"/>
</dbReference>
<evidence type="ECO:0000256" key="1">
    <source>
        <dbReference type="SAM" id="MobiDB-lite"/>
    </source>
</evidence>
<dbReference type="AlphaFoldDB" id="A0A165HCC9"/>
<dbReference type="STRING" id="1328760.A0A165HCC9"/>
<dbReference type="EMBL" id="KV407457">
    <property type="protein sequence ID" value="KZF23291.1"/>
    <property type="molecule type" value="Genomic_DNA"/>
</dbReference>
<sequence length="827" mass="89784">MRFQYTSEQLLRLRDSPLVCKPENLPPIEEWMGPPPEPTPRKPSMHRARTDDATAFGDSPNRRPPMFSRGQSAVPDDIVLGPPKTSFASATSMRNFGKSTDSPERSLIASIDDDTPRNDRYNLREKFFKEREKLDRDNEKPPRELRSGFSNNRRVAREDGDNWSGLGRSRGLGQEDTERFSRRNGERDREGSTPFRERGPRQHEGYGKDRDDADREHQPRRTGFGRGRNEPSWFKDDNAQGTRDKEGIKESVRDREWRDRDRRDDREWIKGTRVDRADRAEHNPEWMETSTPFEKKQTHTQEDLQKWKERMKASAASATSTPKEEVEQQSILPERPASGLVKGDIAKPDSPIIMDNSFDKFLGLWNEPTKRAESASSESSPALAKKETKGGKASRFTSFFAPQDDVPYRASEQPSLAASPSVQKDESSSEDKQAFQRILQMLGGSSINSGTSTPHGPPPGPADDSSQPLSASAVSPTRPPPGLQSLFSHSRQSSGAINPKGAGSQPSRGSTPANKDSEFLLKLMQQSRSPPAVSEQSPPAFRGVGVGGPPQPLDLQGAQRPMDDVAKSSKSPGGFPLPLFDQLQGHHRPPPPPSSERRDINENVADGARKKGPPGPPPGFFDDPLAGFARRPPIDSPQRGPSIPPPPGLQRPPGLDNMPPQPNWQGNPLPPPQQGIAPPPGFGISAMRGPNPFPPSGIMPHPPPPPPNMPMFGNERGAGPVPVPVPVPGPGPGPGPANAGGPLPHPNMPPPPLGFFGINGPLPPGFPPIPPYSPEGLMGLSGPAGLPAGNGRRPPFDMFADVGPAAGVNGRGAPPDIISRYNTLAPP</sequence>
<feature type="compositionally biased region" description="Polar residues" evidence="1">
    <location>
        <begin position="524"/>
        <end position="537"/>
    </location>
</feature>
<name>A0A165HCC9_XYLHT</name>
<feature type="compositionally biased region" description="Polar residues" evidence="1">
    <location>
        <begin position="485"/>
        <end position="496"/>
    </location>
</feature>
<feature type="compositionally biased region" description="Basic and acidic residues" evidence="1">
    <location>
        <begin position="423"/>
        <end position="434"/>
    </location>
</feature>
<proteinExistence type="predicted"/>
<reference evidence="2 3" key="1">
    <citation type="journal article" date="2016" name="Fungal Biol.">
        <title>The genome of Xylona heveae provides a window into fungal endophytism.</title>
        <authorList>
            <person name="Gazis R."/>
            <person name="Kuo A."/>
            <person name="Riley R."/>
            <person name="LaButti K."/>
            <person name="Lipzen A."/>
            <person name="Lin J."/>
            <person name="Amirebrahimi M."/>
            <person name="Hesse C.N."/>
            <person name="Spatafora J.W."/>
            <person name="Henrissat B."/>
            <person name="Hainaut M."/>
            <person name="Grigoriev I.V."/>
            <person name="Hibbett D.S."/>
        </authorList>
    </citation>
    <scope>NUCLEOTIDE SEQUENCE [LARGE SCALE GENOMIC DNA]</scope>
    <source>
        <strain evidence="2 3">TC161</strain>
    </source>
</reference>
<feature type="region of interest" description="Disordered" evidence="1">
    <location>
        <begin position="369"/>
        <end position="704"/>
    </location>
</feature>
<dbReference type="OrthoDB" id="2504266at2759"/>
<keyword evidence="3" id="KW-1185">Reference proteome</keyword>
<feature type="compositionally biased region" description="Pro residues" evidence="1">
    <location>
        <begin position="668"/>
        <end position="681"/>
    </location>
</feature>
<feature type="compositionally biased region" description="Basic and acidic residues" evidence="1">
    <location>
        <begin position="227"/>
        <end position="285"/>
    </location>
</feature>
<feature type="region of interest" description="Disordered" evidence="1">
    <location>
        <begin position="24"/>
        <end position="353"/>
    </location>
</feature>
<feature type="compositionally biased region" description="Polar residues" evidence="1">
    <location>
        <begin position="412"/>
        <end position="422"/>
    </location>
</feature>
<dbReference type="InParanoid" id="A0A165HCC9"/>
<dbReference type="InterPro" id="IPR046784">
    <property type="entry name" value="Eap1"/>
</dbReference>
<feature type="compositionally biased region" description="Basic and acidic residues" evidence="1">
    <location>
        <begin position="293"/>
        <end position="312"/>
    </location>
</feature>
<dbReference type="RefSeq" id="XP_018188846.1">
    <property type="nucleotide sequence ID" value="XM_018330983.1"/>
</dbReference>
<feature type="compositionally biased region" description="Polar residues" evidence="1">
    <location>
        <begin position="504"/>
        <end position="514"/>
    </location>
</feature>
<organism evidence="2 3">
    <name type="scientific">Xylona heveae (strain CBS 132557 / TC161)</name>
    <dbReference type="NCBI Taxonomy" id="1328760"/>
    <lineage>
        <taxon>Eukaryota</taxon>
        <taxon>Fungi</taxon>
        <taxon>Dikarya</taxon>
        <taxon>Ascomycota</taxon>
        <taxon>Pezizomycotina</taxon>
        <taxon>Xylonomycetes</taxon>
        <taxon>Xylonales</taxon>
        <taxon>Xylonaceae</taxon>
        <taxon>Xylona</taxon>
    </lineage>
</organism>
<feature type="compositionally biased region" description="Polar residues" evidence="1">
    <location>
        <begin position="86"/>
        <end position="100"/>
    </location>
</feature>
<feature type="compositionally biased region" description="Basic and acidic residues" evidence="1">
    <location>
        <begin position="114"/>
        <end position="146"/>
    </location>
</feature>
<evidence type="ECO:0000313" key="2">
    <source>
        <dbReference type="EMBL" id="KZF23291.1"/>
    </source>
</evidence>